<evidence type="ECO:0000256" key="2">
    <source>
        <dbReference type="ARBA" id="ARBA00007935"/>
    </source>
</evidence>
<accession>A0A839TYU6</accession>
<evidence type="ECO:0000256" key="3">
    <source>
        <dbReference type="ARBA" id="ARBA00022448"/>
    </source>
</evidence>
<evidence type="ECO:0000313" key="12">
    <source>
        <dbReference type="Proteomes" id="UP000517523"/>
    </source>
</evidence>
<organism evidence="11 12">
    <name type="scientific">Paenibacillus rhizosphaerae</name>
    <dbReference type="NCBI Taxonomy" id="297318"/>
    <lineage>
        <taxon>Bacteria</taxon>
        <taxon>Bacillati</taxon>
        <taxon>Bacillota</taxon>
        <taxon>Bacilli</taxon>
        <taxon>Bacillales</taxon>
        <taxon>Paenibacillaceae</taxon>
        <taxon>Paenibacillus</taxon>
    </lineage>
</organism>
<protein>
    <submittedName>
        <fullName evidence="11">Iron complex transport system permease protein</fullName>
    </submittedName>
</protein>
<dbReference type="Pfam" id="PF01032">
    <property type="entry name" value="FecCD"/>
    <property type="match status" value="1"/>
</dbReference>
<dbReference type="RefSeq" id="WP_183584840.1">
    <property type="nucleotide sequence ID" value="NZ_JACHXJ010000005.1"/>
</dbReference>
<dbReference type="GO" id="GO:0005886">
    <property type="term" value="C:plasma membrane"/>
    <property type="evidence" value="ECO:0007669"/>
    <property type="project" value="UniProtKB-SubCell"/>
</dbReference>
<keyword evidence="3" id="KW-0813">Transport</keyword>
<dbReference type="FunFam" id="1.10.3470.10:FF:000004">
    <property type="entry name" value="Iron compound ABC transporter, permease"/>
    <property type="match status" value="1"/>
</dbReference>
<evidence type="ECO:0000256" key="10">
    <source>
        <dbReference type="SAM" id="Phobius"/>
    </source>
</evidence>
<comment type="similarity">
    <text evidence="2">Belongs to the binding-protein-dependent transport system permease family. FecCD subfamily.</text>
</comment>
<comment type="subcellular location">
    <subcellularLocation>
        <location evidence="1">Cell membrane</location>
        <topology evidence="1">Multi-pass membrane protein</topology>
    </subcellularLocation>
</comment>
<feature type="transmembrane region" description="Helical" evidence="10">
    <location>
        <begin position="267"/>
        <end position="288"/>
    </location>
</feature>
<dbReference type="GO" id="GO:0033214">
    <property type="term" value="P:siderophore-iron import into cell"/>
    <property type="evidence" value="ECO:0007669"/>
    <property type="project" value="TreeGrafter"/>
</dbReference>
<dbReference type="Proteomes" id="UP000517523">
    <property type="component" value="Unassembled WGS sequence"/>
</dbReference>
<keyword evidence="5" id="KW-0410">Iron transport</keyword>
<feature type="transmembrane region" description="Helical" evidence="10">
    <location>
        <begin position="222"/>
        <end position="255"/>
    </location>
</feature>
<feature type="transmembrane region" description="Helical" evidence="10">
    <location>
        <begin position="294"/>
        <end position="313"/>
    </location>
</feature>
<dbReference type="AlphaFoldDB" id="A0A839TYU6"/>
<feature type="transmembrane region" description="Helical" evidence="10">
    <location>
        <begin position="136"/>
        <end position="158"/>
    </location>
</feature>
<keyword evidence="5" id="KW-0406">Ion transport</keyword>
<comment type="caution">
    <text evidence="11">The sequence shown here is derived from an EMBL/GenBank/DDBJ whole genome shotgun (WGS) entry which is preliminary data.</text>
</comment>
<evidence type="ECO:0000256" key="5">
    <source>
        <dbReference type="ARBA" id="ARBA00022496"/>
    </source>
</evidence>
<feature type="transmembrane region" description="Helical" evidence="10">
    <location>
        <begin position="184"/>
        <end position="202"/>
    </location>
</feature>
<reference evidence="11 12" key="1">
    <citation type="submission" date="2020-08" db="EMBL/GenBank/DDBJ databases">
        <title>Genomic Encyclopedia of Type Strains, Phase III (KMG-III): the genomes of soil and plant-associated and newly described type strains.</title>
        <authorList>
            <person name="Whitman W."/>
        </authorList>
    </citation>
    <scope>NUCLEOTIDE SEQUENCE [LARGE SCALE GENOMIC DNA]</scope>
    <source>
        <strain evidence="11 12">CECT 5831</strain>
    </source>
</reference>
<dbReference type="InterPro" id="IPR037294">
    <property type="entry name" value="ABC_BtuC-like"/>
</dbReference>
<feature type="transmembrane region" description="Helical" evidence="10">
    <location>
        <begin position="7"/>
        <end position="25"/>
    </location>
</feature>
<evidence type="ECO:0000256" key="8">
    <source>
        <dbReference type="ARBA" id="ARBA00023004"/>
    </source>
</evidence>
<dbReference type="InterPro" id="IPR000522">
    <property type="entry name" value="ABC_transptr_permease_BtuC"/>
</dbReference>
<keyword evidence="8" id="KW-0408">Iron</keyword>
<dbReference type="PANTHER" id="PTHR30472:SF27">
    <property type="entry name" value="PETROBACTIN IMPORT SYSTEM PERMEASE PROTEIN YCLN"/>
    <property type="match status" value="1"/>
</dbReference>
<name>A0A839TYU6_9BACL</name>
<keyword evidence="7 10" id="KW-1133">Transmembrane helix</keyword>
<evidence type="ECO:0000256" key="4">
    <source>
        <dbReference type="ARBA" id="ARBA00022475"/>
    </source>
</evidence>
<dbReference type="CDD" id="cd06550">
    <property type="entry name" value="TM_ABC_iron-siderophores_like"/>
    <property type="match status" value="1"/>
</dbReference>
<dbReference type="EMBL" id="JACHXJ010000005">
    <property type="protein sequence ID" value="MBB3130730.1"/>
    <property type="molecule type" value="Genomic_DNA"/>
</dbReference>
<evidence type="ECO:0000313" key="11">
    <source>
        <dbReference type="EMBL" id="MBB3130730.1"/>
    </source>
</evidence>
<feature type="transmembrane region" description="Helical" evidence="10">
    <location>
        <begin position="52"/>
        <end position="70"/>
    </location>
</feature>
<evidence type="ECO:0000256" key="7">
    <source>
        <dbReference type="ARBA" id="ARBA00022989"/>
    </source>
</evidence>
<proteinExistence type="inferred from homology"/>
<evidence type="ECO:0000256" key="6">
    <source>
        <dbReference type="ARBA" id="ARBA00022692"/>
    </source>
</evidence>
<sequence length="320" mass="35460">MKNTYLWTLWILLIVFSAASLFIGVKDISPLDLFHLTAEQKQVLWISRLPRLISIIIAGTSMSIIGLIMQQLTRNKFVSPTTAGTMDSARFGILVALMVFGNATPLVKMLVAFVFALLGTMIFMRILDKVKYKDAIFIPLVGLMFGNIVSSVTTFFAYKNDLIQNMSSWLQGDFSMILKGRYEMLYISIPLLIIAYLFANRFTIAGMGEEFAVNLGLNYKAVVNIGLVIVAAISSVVILTVGMIPFLGLVVPNIVTMYLGDHLKKSLLHTALLGAVFVLFCDILGRVIIYPYEISIGVTVGVIGSAIFIYLLLRRRAYTT</sequence>
<keyword evidence="4" id="KW-1003">Cell membrane</keyword>
<keyword evidence="9 10" id="KW-0472">Membrane</keyword>
<feature type="transmembrane region" description="Helical" evidence="10">
    <location>
        <begin position="91"/>
        <end position="124"/>
    </location>
</feature>
<gene>
    <name evidence="11" type="ORF">FHS19_005449</name>
</gene>
<evidence type="ECO:0000256" key="1">
    <source>
        <dbReference type="ARBA" id="ARBA00004651"/>
    </source>
</evidence>
<evidence type="ECO:0000256" key="9">
    <source>
        <dbReference type="ARBA" id="ARBA00023136"/>
    </source>
</evidence>
<dbReference type="PANTHER" id="PTHR30472">
    <property type="entry name" value="FERRIC ENTEROBACTIN TRANSPORT SYSTEM PERMEASE PROTEIN"/>
    <property type="match status" value="1"/>
</dbReference>
<keyword evidence="6 10" id="KW-0812">Transmembrane</keyword>
<dbReference type="GO" id="GO:0022857">
    <property type="term" value="F:transmembrane transporter activity"/>
    <property type="evidence" value="ECO:0007669"/>
    <property type="project" value="InterPro"/>
</dbReference>
<dbReference type="SUPFAM" id="SSF81345">
    <property type="entry name" value="ABC transporter involved in vitamin B12 uptake, BtuC"/>
    <property type="match status" value="1"/>
</dbReference>
<dbReference type="Gene3D" id="1.10.3470.10">
    <property type="entry name" value="ABC transporter involved in vitamin B12 uptake, BtuC"/>
    <property type="match status" value="1"/>
</dbReference>